<dbReference type="FunFam" id="3.20.20.70:FF:000197">
    <property type="entry name" value="Alpha-galactosidase"/>
    <property type="match status" value="1"/>
</dbReference>
<comment type="similarity">
    <text evidence="2 7">Belongs to the glycosyl hydrolase 27 family.</text>
</comment>
<dbReference type="SUPFAM" id="SSF51445">
    <property type="entry name" value="(Trans)glycosidases"/>
    <property type="match status" value="1"/>
</dbReference>
<dbReference type="Pfam" id="PF17801">
    <property type="entry name" value="Melibiase_C"/>
    <property type="match status" value="1"/>
</dbReference>
<dbReference type="GO" id="GO:0009311">
    <property type="term" value="P:oligosaccharide metabolic process"/>
    <property type="evidence" value="ECO:0007669"/>
    <property type="project" value="TreeGrafter"/>
</dbReference>
<evidence type="ECO:0000256" key="1">
    <source>
        <dbReference type="ARBA" id="ARBA00001255"/>
    </source>
</evidence>
<dbReference type="AlphaFoldDB" id="A0A0D2VSN7"/>
<dbReference type="eggNOG" id="KOG2366">
    <property type="taxonomic scope" value="Eukaryota"/>
</dbReference>
<evidence type="ECO:0000256" key="5">
    <source>
        <dbReference type="ARBA" id="ARBA00022801"/>
    </source>
</evidence>
<dbReference type="Gene3D" id="2.60.40.1180">
    <property type="entry name" value="Golgi alpha-mannosidase II"/>
    <property type="match status" value="1"/>
</dbReference>
<reference evidence="10" key="1">
    <citation type="submission" date="2011-02" db="EMBL/GenBank/DDBJ databases">
        <title>The Genome Sequence of Capsaspora owczarzaki ATCC 30864.</title>
        <authorList>
            <person name="Russ C."/>
            <person name="Cuomo C."/>
            <person name="Burger G."/>
            <person name="Gray M.W."/>
            <person name="Holland P.W.H."/>
            <person name="King N."/>
            <person name="Lang F.B.F."/>
            <person name="Roger A.J."/>
            <person name="Ruiz-Trillo I."/>
            <person name="Young S.K."/>
            <person name="Zeng Q."/>
            <person name="Gargeya S."/>
            <person name="Alvarado L."/>
            <person name="Berlin A."/>
            <person name="Chapman S.B."/>
            <person name="Chen Z."/>
            <person name="Freedman E."/>
            <person name="Gellesch M."/>
            <person name="Goldberg J."/>
            <person name="Griggs A."/>
            <person name="Gujja S."/>
            <person name="Heilman E."/>
            <person name="Heiman D."/>
            <person name="Howarth C."/>
            <person name="Mehta T."/>
            <person name="Neiman D."/>
            <person name="Pearson M."/>
            <person name="Roberts A."/>
            <person name="Saif S."/>
            <person name="Shea T."/>
            <person name="Shenoy N."/>
            <person name="Sisk P."/>
            <person name="Stolte C."/>
            <person name="Sykes S."/>
            <person name="White J."/>
            <person name="Yandava C."/>
            <person name="Haas B."/>
            <person name="Nusbaum C."/>
            <person name="Birren B."/>
        </authorList>
    </citation>
    <scope>NUCLEOTIDE SEQUENCE</scope>
    <source>
        <strain evidence="10">ATCC 30864</strain>
    </source>
</reference>
<dbReference type="PhylomeDB" id="A0A0D2VSN7"/>
<accession>A0A0D2VSN7</accession>
<comment type="catalytic activity">
    <reaction evidence="1 7">
        <text>Hydrolysis of terminal, non-reducing alpha-D-galactose residues in alpha-D-galactosides, including galactose oligosaccharides, galactomannans and galactolipids.</text>
        <dbReference type="EC" id="3.2.1.22"/>
    </reaction>
</comment>
<dbReference type="SUPFAM" id="SSF51011">
    <property type="entry name" value="Glycosyl hydrolase domain"/>
    <property type="match status" value="1"/>
</dbReference>
<gene>
    <name evidence="9" type="ORF">CAOG_004805</name>
</gene>
<dbReference type="PRINTS" id="PR00740">
    <property type="entry name" value="GLHYDRLASE27"/>
</dbReference>
<keyword evidence="5 7" id="KW-0378">Hydrolase</keyword>
<evidence type="ECO:0000256" key="6">
    <source>
        <dbReference type="ARBA" id="ARBA00023295"/>
    </source>
</evidence>
<dbReference type="InterPro" id="IPR013780">
    <property type="entry name" value="Glyco_hydro_b"/>
</dbReference>
<dbReference type="PANTHER" id="PTHR11452:SF83">
    <property type="entry name" value="ALPHA-GALACTOSIDASE"/>
    <property type="match status" value="1"/>
</dbReference>
<dbReference type="Pfam" id="PF16499">
    <property type="entry name" value="Melibiase_2"/>
    <property type="match status" value="1"/>
</dbReference>
<dbReference type="EC" id="3.2.1.22" evidence="3 7"/>
<evidence type="ECO:0000256" key="3">
    <source>
        <dbReference type="ARBA" id="ARBA00012755"/>
    </source>
</evidence>
<dbReference type="Gene3D" id="3.20.20.70">
    <property type="entry name" value="Aldolase class I"/>
    <property type="match status" value="1"/>
</dbReference>
<evidence type="ECO:0000313" key="10">
    <source>
        <dbReference type="Proteomes" id="UP000008743"/>
    </source>
</evidence>
<evidence type="ECO:0000256" key="2">
    <source>
        <dbReference type="ARBA" id="ARBA00009743"/>
    </source>
</evidence>
<dbReference type="RefSeq" id="XP_004347556.2">
    <property type="nucleotide sequence ID" value="XM_004347506.2"/>
</dbReference>
<proteinExistence type="inferred from homology"/>
<protein>
    <recommendedName>
        <fullName evidence="3 7">Alpha-galactosidase</fullName>
        <ecNumber evidence="3 7">3.2.1.22</ecNumber>
    </recommendedName>
    <alternativeName>
        <fullName evidence="7">Melibiase</fullName>
    </alternativeName>
</protein>
<dbReference type="InterPro" id="IPR017853">
    <property type="entry name" value="GH"/>
</dbReference>
<evidence type="ECO:0000259" key="8">
    <source>
        <dbReference type="Pfam" id="PF17801"/>
    </source>
</evidence>
<evidence type="ECO:0000256" key="4">
    <source>
        <dbReference type="ARBA" id="ARBA00022729"/>
    </source>
</evidence>
<keyword evidence="4" id="KW-0732">Signal</keyword>
<name>A0A0D2VSN7_CAPO3</name>
<keyword evidence="6 7" id="KW-0326">Glycosidase</keyword>
<dbReference type="PANTHER" id="PTHR11452">
    <property type="entry name" value="ALPHA-GALACTOSIDASE/ALPHA-N-ACETYLGALACTOSAMINIDASE"/>
    <property type="match status" value="1"/>
</dbReference>
<dbReference type="InParanoid" id="A0A0D2VSN7"/>
<organism evidence="9 10">
    <name type="scientific">Capsaspora owczarzaki (strain ATCC 30864)</name>
    <dbReference type="NCBI Taxonomy" id="595528"/>
    <lineage>
        <taxon>Eukaryota</taxon>
        <taxon>Filasterea</taxon>
        <taxon>Capsaspora</taxon>
    </lineage>
</organism>
<evidence type="ECO:0000313" key="9">
    <source>
        <dbReference type="EMBL" id="KJE94117.1"/>
    </source>
</evidence>
<dbReference type="InterPro" id="IPR013785">
    <property type="entry name" value="Aldolase_TIM"/>
</dbReference>
<evidence type="ECO:0000256" key="7">
    <source>
        <dbReference type="RuleBase" id="RU361168"/>
    </source>
</evidence>
<keyword evidence="10" id="KW-1185">Reference proteome</keyword>
<dbReference type="OrthoDB" id="5795902at2759"/>
<dbReference type="STRING" id="595528.A0A0D2VSN7"/>
<sequence>MLDRQPAMVGVVVALVAATSMLLSVAAPVALALENGLARTPPMGWLAWERFRCDVNCTSDPNNCISETLFKQMADHMVSGGYLAAGYDTIIMDDCWMSTSRLANGTLLADPVRFPNGVKGLADYVHSKGLKMGIYQDYGTNTCGGYPGIYGYIDIDTRDYASWGIDYVKMDGCNVDPATMNKGYPQIGMALNSTGRPMVYSCSWPDYMRIAKIPIDWQLIIQYCNLWRLFDDIQDSLSSVSSIVEYWGSQQVLLSGIAGPGHWNDMDMLIIGDFGLNQAQSEMQMALWAINASPLIMSNDLRNISSWASSLLLNKAIIAVSQDPLGQQGIRLARNATSETWVRILADGSFAIALYNTATVAATLTFQFADLGFSSATVTNLITQQPLGVVTTSYSAPVQPFGVWFIRAYPKL</sequence>
<dbReference type="InterPro" id="IPR002241">
    <property type="entry name" value="Glyco_hydro_27"/>
</dbReference>
<dbReference type="CDD" id="cd14792">
    <property type="entry name" value="GH27"/>
    <property type="match status" value="1"/>
</dbReference>
<dbReference type="Proteomes" id="UP000008743">
    <property type="component" value="Unassembled WGS sequence"/>
</dbReference>
<dbReference type="GO" id="GO:0004557">
    <property type="term" value="F:alpha-galactosidase activity"/>
    <property type="evidence" value="ECO:0007669"/>
    <property type="project" value="UniProtKB-EC"/>
</dbReference>
<dbReference type="GO" id="GO:0005737">
    <property type="term" value="C:cytoplasm"/>
    <property type="evidence" value="ECO:0007669"/>
    <property type="project" value="TreeGrafter"/>
</dbReference>
<dbReference type="EMBL" id="KE346366">
    <property type="protein sequence ID" value="KJE94117.1"/>
    <property type="molecule type" value="Genomic_DNA"/>
</dbReference>
<feature type="domain" description="Alpha galactosidase C-terminal" evidence="8">
    <location>
        <begin position="337"/>
        <end position="407"/>
    </location>
</feature>
<dbReference type="GO" id="GO:0016139">
    <property type="term" value="P:glycoside catabolic process"/>
    <property type="evidence" value="ECO:0007669"/>
    <property type="project" value="TreeGrafter"/>
</dbReference>
<keyword evidence="7" id="KW-1015">Disulfide bond</keyword>
<dbReference type="InterPro" id="IPR041233">
    <property type="entry name" value="Melibiase_C"/>
</dbReference>